<dbReference type="EMBL" id="PVYX01000002">
    <property type="protein sequence ID" value="PRX54326.1"/>
    <property type="molecule type" value="Genomic_DNA"/>
</dbReference>
<dbReference type="Proteomes" id="UP000237640">
    <property type="component" value="Unassembled WGS sequence"/>
</dbReference>
<dbReference type="RefSeq" id="WP_245912021.1">
    <property type="nucleotide sequence ID" value="NZ_PVYX01000002.1"/>
</dbReference>
<keyword evidence="2" id="KW-1185">Reference proteome</keyword>
<comment type="caution">
    <text evidence="1">The sequence shown here is derived from an EMBL/GenBank/DDBJ whole genome shotgun (WGS) entry which is preliminary data.</text>
</comment>
<sequence length="164" mass="18884">MESPGFEVSIAGASYGMHVVSVPEEIAQPFISKGHKRVKVIASFETKSIEFYAALQKRQNLFYIIFSKNHQKNLGIYQNDYFTMQLFEDTSKYGVEMPEEFEAVLLSDYDAYQIFEGLTSGKKRGIIYMISRYKNSQTRIDKSLLLCENLKRGIRDAKDLLKPL</sequence>
<dbReference type="AlphaFoldDB" id="A0A2T0M9W9"/>
<proteinExistence type="predicted"/>
<evidence type="ECO:0000313" key="2">
    <source>
        <dbReference type="Proteomes" id="UP000237640"/>
    </source>
</evidence>
<organism evidence="1 2">
    <name type="scientific">Flagellimonas meridianipacifica</name>
    <dbReference type="NCBI Taxonomy" id="1080225"/>
    <lineage>
        <taxon>Bacteria</taxon>
        <taxon>Pseudomonadati</taxon>
        <taxon>Bacteroidota</taxon>
        <taxon>Flavobacteriia</taxon>
        <taxon>Flavobacteriales</taxon>
        <taxon>Flavobacteriaceae</taxon>
        <taxon>Flagellimonas</taxon>
    </lineage>
</organism>
<evidence type="ECO:0000313" key="1">
    <source>
        <dbReference type="EMBL" id="PRX54326.1"/>
    </source>
</evidence>
<reference evidence="1 2" key="1">
    <citation type="submission" date="2018-03" db="EMBL/GenBank/DDBJ databases">
        <title>Genomic Encyclopedia of Archaeal and Bacterial Type Strains, Phase II (KMG-II): from individual species to whole genera.</title>
        <authorList>
            <person name="Goeker M."/>
        </authorList>
    </citation>
    <scope>NUCLEOTIDE SEQUENCE [LARGE SCALE GENOMIC DNA]</scope>
    <source>
        <strain evidence="1 2">DSM 25027</strain>
    </source>
</reference>
<protein>
    <submittedName>
        <fullName evidence="1">Bacteriocin resistance YdeI/OmpD-like protein</fullName>
    </submittedName>
</protein>
<gene>
    <name evidence="1" type="ORF">CLV81_2726</name>
</gene>
<accession>A0A2T0M9W9</accession>
<name>A0A2T0M9W9_9FLAO</name>
<dbReference type="Pfam" id="PF13376">
    <property type="entry name" value="OmdA"/>
    <property type="match status" value="1"/>
</dbReference>